<feature type="binding site" evidence="6">
    <location>
        <position position="104"/>
    </location>
    <ligand>
        <name>Na(+)</name>
        <dbReference type="ChEBI" id="CHEBI:29101"/>
        <label>1</label>
    </ligand>
</feature>
<feature type="transmembrane region" description="Helical" evidence="7">
    <location>
        <begin position="181"/>
        <end position="200"/>
    </location>
</feature>
<evidence type="ECO:0000256" key="6">
    <source>
        <dbReference type="PIRSR" id="PIRSR600175-1"/>
    </source>
</evidence>
<protein>
    <submittedName>
        <fullName evidence="9">Sodium-and chloride-dependent glycine transporter 2</fullName>
    </submittedName>
</protein>
<comment type="subcellular location">
    <subcellularLocation>
        <location evidence="1">Membrane</location>
        <topology evidence="1">Multi-pass membrane protein</topology>
    </subcellularLocation>
</comment>
<dbReference type="WBParaSite" id="snap_masked-unitig_32691-processed-gene-0.0-mRNA-1">
    <property type="protein sequence ID" value="snap_masked-unitig_32691-processed-gene-0.0-mRNA-1"/>
    <property type="gene ID" value="snap_masked-unitig_32691-processed-gene-0.0"/>
</dbReference>
<evidence type="ECO:0000256" key="3">
    <source>
        <dbReference type="ARBA" id="ARBA00022692"/>
    </source>
</evidence>
<evidence type="ECO:0000256" key="2">
    <source>
        <dbReference type="ARBA" id="ARBA00022448"/>
    </source>
</evidence>
<dbReference type="InterPro" id="IPR000175">
    <property type="entry name" value="Na/ntran_symport"/>
</dbReference>
<dbReference type="PROSITE" id="PS50267">
    <property type="entry name" value="NA_NEUROTRAN_SYMP_3"/>
    <property type="match status" value="1"/>
</dbReference>
<keyword evidence="6" id="KW-0479">Metal-binding</keyword>
<feature type="transmembrane region" description="Helical" evidence="7">
    <location>
        <begin position="54"/>
        <end position="77"/>
    </location>
</feature>
<feature type="binding site" evidence="6">
    <location>
        <position position="136"/>
    </location>
    <ligand>
        <name>Na(+)</name>
        <dbReference type="ChEBI" id="CHEBI:29101"/>
        <label>1</label>
    </ligand>
</feature>
<feature type="transmembrane region" description="Helical" evidence="7">
    <location>
        <begin position="221"/>
        <end position="254"/>
    </location>
</feature>
<organism evidence="8 9">
    <name type="scientific">Macrostomum lignano</name>
    <dbReference type="NCBI Taxonomy" id="282301"/>
    <lineage>
        <taxon>Eukaryota</taxon>
        <taxon>Metazoa</taxon>
        <taxon>Spiralia</taxon>
        <taxon>Lophotrochozoa</taxon>
        <taxon>Platyhelminthes</taxon>
        <taxon>Rhabditophora</taxon>
        <taxon>Macrostomorpha</taxon>
        <taxon>Macrostomida</taxon>
        <taxon>Macrostomidae</taxon>
        <taxon>Macrostomum</taxon>
    </lineage>
</organism>
<feature type="transmembrane region" description="Helical" evidence="7">
    <location>
        <begin position="130"/>
        <end position="155"/>
    </location>
</feature>
<dbReference type="Proteomes" id="UP000095280">
    <property type="component" value="Unplaced"/>
</dbReference>
<dbReference type="GO" id="GO:0005886">
    <property type="term" value="C:plasma membrane"/>
    <property type="evidence" value="ECO:0007669"/>
    <property type="project" value="TreeGrafter"/>
</dbReference>
<evidence type="ECO:0000313" key="8">
    <source>
        <dbReference type="Proteomes" id="UP000095280"/>
    </source>
</evidence>
<sequence>MNYVALQDKLGSFLHTGPLRWDMSLCLLAGLDKSCSVTVQRVLRVRKGRVLYRSIPYAVLIILLIRGVTLPGCGNGLEFYLTPNVTKLSESGVWKDAAVQIFFSLSSSWGGLITLASYNRLKTDCIRDGMLISICNCATSVFAGFVVFSFLGYLARSSTPMPVNVHPGGLQLLTVFDDYSGAWNVMVITILECVCIGYVYGVRRFVKDEQHGRANDWSGYCWLPAMALLFAGVMACWCFLTPVIVGITLVFSWVKFEAFKIRWRAAAAGSSGVRLDSHTGSSDRLFAWSAASVWQMRSDRWTANQAHQILGTGIGSIPA</sequence>
<evidence type="ECO:0000256" key="5">
    <source>
        <dbReference type="ARBA" id="ARBA00023136"/>
    </source>
</evidence>
<dbReference type="PRINTS" id="PR00176">
    <property type="entry name" value="NANEUSMPORT"/>
</dbReference>
<evidence type="ECO:0000256" key="7">
    <source>
        <dbReference type="SAM" id="Phobius"/>
    </source>
</evidence>
<keyword evidence="4 7" id="KW-1133">Transmembrane helix</keyword>
<keyword evidence="3 7" id="KW-0812">Transmembrane</keyword>
<evidence type="ECO:0000313" key="9">
    <source>
        <dbReference type="WBParaSite" id="snap_masked-unitig_32691-processed-gene-0.0-mRNA-1"/>
    </source>
</evidence>
<keyword evidence="6" id="KW-0915">Sodium</keyword>
<keyword evidence="8" id="KW-1185">Reference proteome</keyword>
<dbReference type="InterPro" id="IPR037272">
    <property type="entry name" value="SNS_sf"/>
</dbReference>
<dbReference type="GO" id="GO:0006865">
    <property type="term" value="P:amino acid transport"/>
    <property type="evidence" value="ECO:0007669"/>
    <property type="project" value="TreeGrafter"/>
</dbReference>
<keyword evidence="2" id="KW-0813">Transport</keyword>
<keyword evidence="5 7" id="KW-0472">Membrane</keyword>
<dbReference type="GO" id="GO:0035725">
    <property type="term" value="P:sodium ion transmembrane transport"/>
    <property type="evidence" value="ECO:0007669"/>
    <property type="project" value="TreeGrafter"/>
</dbReference>
<feature type="transmembrane region" description="Helical" evidence="7">
    <location>
        <begin position="97"/>
        <end position="118"/>
    </location>
</feature>
<reference evidence="9" key="1">
    <citation type="submission" date="2016-11" db="UniProtKB">
        <authorList>
            <consortium name="WormBaseParasite"/>
        </authorList>
    </citation>
    <scope>IDENTIFICATION</scope>
</reference>
<dbReference type="PANTHER" id="PTHR11616:SF240">
    <property type="entry name" value="BLOATED TUBULES, ISOFORM B-RELATED"/>
    <property type="match status" value="1"/>
</dbReference>
<evidence type="ECO:0000256" key="1">
    <source>
        <dbReference type="ARBA" id="ARBA00004141"/>
    </source>
</evidence>
<dbReference type="SUPFAM" id="SSF161070">
    <property type="entry name" value="SNF-like"/>
    <property type="match status" value="1"/>
</dbReference>
<proteinExistence type="predicted"/>
<dbReference type="AlphaFoldDB" id="A0A1I8JPX1"/>
<dbReference type="PANTHER" id="PTHR11616">
    <property type="entry name" value="SODIUM/CHLORIDE DEPENDENT TRANSPORTER"/>
    <property type="match status" value="1"/>
</dbReference>
<accession>A0A1I8JPX1</accession>
<evidence type="ECO:0000256" key="4">
    <source>
        <dbReference type="ARBA" id="ARBA00022989"/>
    </source>
</evidence>
<dbReference type="GO" id="GO:0046872">
    <property type="term" value="F:metal ion binding"/>
    <property type="evidence" value="ECO:0007669"/>
    <property type="project" value="UniProtKB-KW"/>
</dbReference>
<dbReference type="Pfam" id="PF00209">
    <property type="entry name" value="SNF"/>
    <property type="match status" value="2"/>
</dbReference>
<name>A0A1I8JPX1_9PLAT</name>